<protein>
    <recommendedName>
        <fullName evidence="3">Chemotaxis protein CheZ</fullName>
    </recommendedName>
</protein>
<dbReference type="EMBL" id="BMOV01000001">
    <property type="protein sequence ID" value="GGO06191.1"/>
    <property type="molecule type" value="Genomic_DNA"/>
</dbReference>
<proteinExistence type="predicted"/>
<evidence type="ECO:0000313" key="2">
    <source>
        <dbReference type="Proteomes" id="UP000602381"/>
    </source>
</evidence>
<gene>
    <name evidence="1" type="ORF">GCM10007972_04260</name>
</gene>
<keyword evidence="2" id="KW-1185">Reference proteome</keyword>
<dbReference type="Pfam" id="PF04344">
    <property type="entry name" value="CheZ"/>
    <property type="match status" value="1"/>
</dbReference>
<dbReference type="Proteomes" id="UP000602381">
    <property type="component" value="Unassembled WGS sequence"/>
</dbReference>
<reference evidence="2" key="1">
    <citation type="journal article" date="2019" name="Int. J. Syst. Evol. Microbiol.">
        <title>The Global Catalogue of Microorganisms (GCM) 10K type strain sequencing project: providing services to taxonomists for standard genome sequencing and annotation.</title>
        <authorList>
            <consortium name="The Broad Institute Genomics Platform"/>
            <consortium name="The Broad Institute Genome Sequencing Center for Infectious Disease"/>
            <person name="Wu L."/>
            <person name="Ma J."/>
        </authorList>
    </citation>
    <scope>NUCLEOTIDE SEQUENCE [LARGE SCALE GENOMIC DNA]</scope>
    <source>
        <strain evidence="2">JCM 17843</strain>
    </source>
</reference>
<accession>A0ABQ2L7N1</accession>
<name>A0ABQ2L7N1_9PROT</name>
<sequence>MSRAVALTIEDRLAEIKASKGEAVTVDEIGAVVANLVSSLDGQGVGAPADVGSEVREILDFIARARDELSSMRPKTMTDKHIATARDELDAVVAHTEEAASRIMDAADSLGEIAGDVEGPNGEKLFTLSTEIFEASSFQDITGQRVSKVVSVLRHIEDRLSALALAIGDTVVHEDEDERIFDEGGEVVNEEALKHGPQLNGKGNSQDDIDALLASFD</sequence>
<comment type="caution">
    <text evidence="1">The sequence shown here is derived from an EMBL/GenBank/DDBJ whole genome shotgun (WGS) entry which is preliminary data.</text>
</comment>
<dbReference type="Gene3D" id="1.10.287.500">
    <property type="entry name" value="Helix hairpin bin"/>
    <property type="match status" value="2"/>
</dbReference>
<evidence type="ECO:0008006" key="3">
    <source>
        <dbReference type="Google" id="ProtNLM"/>
    </source>
</evidence>
<dbReference type="SUPFAM" id="SSF75708">
    <property type="entry name" value="Chemotaxis phosphatase CheZ"/>
    <property type="match status" value="1"/>
</dbReference>
<dbReference type="InterPro" id="IPR007439">
    <property type="entry name" value="Chemotax_Pase_CheZ"/>
</dbReference>
<evidence type="ECO:0000313" key="1">
    <source>
        <dbReference type="EMBL" id="GGO06191.1"/>
    </source>
</evidence>
<organism evidence="1 2">
    <name type="scientific">Iodidimonas muriae</name>
    <dbReference type="NCBI Taxonomy" id="261467"/>
    <lineage>
        <taxon>Bacteria</taxon>
        <taxon>Pseudomonadati</taxon>
        <taxon>Pseudomonadota</taxon>
        <taxon>Alphaproteobacteria</taxon>
        <taxon>Iodidimonadales</taxon>
        <taxon>Iodidimonadaceae</taxon>
        <taxon>Iodidimonas</taxon>
    </lineage>
</organism>
<dbReference type="RefSeq" id="WP_188873396.1">
    <property type="nucleotide sequence ID" value="NZ_BMOV01000001.1"/>
</dbReference>